<organism evidence="3 4">
    <name type="scientific">Virgisporangium ochraceum</name>
    <dbReference type="NCBI Taxonomy" id="65505"/>
    <lineage>
        <taxon>Bacteria</taxon>
        <taxon>Bacillati</taxon>
        <taxon>Actinomycetota</taxon>
        <taxon>Actinomycetes</taxon>
        <taxon>Micromonosporales</taxon>
        <taxon>Micromonosporaceae</taxon>
        <taxon>Virgisporangium</taxon>
    </lineage>
</organism>
<gene>
    <name evidence="3" type="ORF">Voc01_076070</name>
</gene>
<accession>A0A8J4A2K7</accession>
<evidence type="ECO:0000313" key="4">
    <source>
        <dbReference type="Proteomes" id="UP000635606"/>
    </source>
</evidence>
<protein>
    <recommendedName>
        <fullName evidence="2">TfuA-like core domain-containing protein</fullName>
    </recommendedName>
</protein>
<name>A0A8J4A2K7_9ACTN</name>
<dbReference type="Pfam" id="PF07812">
    <property type="entry name" value="TfuA"/>
    <property type="match status" value="1"/>
</dbReference>
<feature type="domain" description="TfuA-like core" evidence="2">
    <location>
        <begin position="46"/>
        <end position="165"/>
    </location>
</feature>
<dbReference type="Proteomes" id="UP000635606">
    <property type="component" value="Unassembled WGS sequence"/>
</dbReference>
<dbReference type="RefSeq" id="WP_203932543.1">
    <property type="nucleotide sequence ID" value="NZ_BOPH01000104.1"/>
</dbReference>
<keyword evidence="4" id="KW-1185">Reference proteome</keyword>
<dbReference type="AlphaFoldDB" id="A0A8J4A2K7"/>
<proteinExistence type="predicted"/>
<sequence length="476" mass="51333">MNRYLFVGPSLPDIRSCDDITVRPPVAAGDLIELDVEVGDAVGIIDGYFHQAQAVPHKEILDLMARGATVFGAASIGALRAAELADHGMVGVGGIFEDYRDRVLWADDEVALMHGTAEDGYRPLSEPLVNTRAKLVEASRQGLCDPETADRIVGELGAMPYRDRSWRQVVTVAVASGVDDAAAWRLGRFLATSTIDRKRDDARSLVGVLRRAGPGLRSAAPTRTLYLYGWQLAANHSEELAALRMCQVLATDFPSVYGHAVLRWLAEDCRTRCRSGGTVPGNGSGLPEAAVRHGAHVGWYGPDELPGPLGTWVTEHELAGADRVEIVARVLVRSFRVEPGITADELMLAAFRKLPGYAQALGLADRVSAINELGRRHRPDFDPDEMAEDQVLRWLAERWEVAPAALDIAANDRGFPSAQAAAVTARTVFLAASCDSFLADFRIGTENAHQSSTGRSPEIAMPPEGVSADAELSRGI</sequence>
<feature type="region of interest" description="Disordered" evidence="1">
    <location>
        <begin position="447"/>
        <end position="476"/>
    </location>
</feature>
<reference evidence="3" key="1">
    <citation type="submission" date="2021-01" db="EMBL/GenBank/DDBJ databases">
        <title>Whole genome shotgun sequence of Virgisporangium ochraceum NBRC 16418.</title>
        <authorList>
            <person name="Komaki H."/>
            <person name="Tamura T."/>
        </authorList>
    </citation>
    <scope>NUCLEOTIDE SEQUENCE</scope>
    <source>
        <strain evidence="3">NBRC 16418</strain>
    </source>
</reference>
<evidence type="ECO:0000256" key="1">
    <source>
        <dbReference type="SAM" id="MobiDB-lite"/>
    </source>
</evidence>
<evidence type="ECO:0000313" key="3">
    <source>
        <dbReference type="EMBL" id="GIJ72690.1"/>
    </source>
</evidence>
<dbReference type="EMBL" id="BOPH01000104">
    <property type="protein sequence ID" value="GIJ72690.1"/>
    <property type="molecule type" value="Genomic_DNA"/>
</dbReference>
<comment type="caution">
    <text evidence="3">The sequence shown here is derived from an EMBL/GenBank/DDBJ whole genome shotgun (WGS) entry which is preliminary data.</text>
</comment>
<dbReference type="InterPro" id="IPR012924">
    <property type="entry name" value="TfuA_core"/>
</dbReference>
<evidence type="ECO:0000259" key="2">
    <source>
        <dbReference type="Pfam" id="PF07812"/>
    </source>
</evidence>